<dbReference type="AlphaFoldDB" id="A0A847D285"/>
<gene>
    <name evidence="1" type="ORF">GX656_02875</name>
</gene>
<evidence type="ECO:0000313" key="1">
    <source>
        <dbReference type="EMBL" id="NLD25560.1"/>
    </source>
</evidence>
<sequence>MKSKLFFIVTVLLLLIGVVGCTSDYGSEAFRSEKDKGGYVCLVGQQGDVYFKYIQFVELPIYNEATRYFEATSVEGTEYSFYNVSLYCYPAD</sequence>
<dbReference type="EMBL" id="JAAZBX010000010">
    <property type="protein sequence ID" value="NLD25560.1"/>
    <property type="molecule type" value="Genomic_DNA"/>
</dbReference>
<accession>A0A847D285</accession>
<evidence type="ECO:0000313" key="2">
    <source>
        <dbReference type="Proteomes" id="UP000545876"/>
    </source>
</evidence>
<proteinExistence type="predicted"/>
<dbReference type="PROSITE" id="PS51257">
    <property type="entry name" value="PROKAR_LIPOPROTEIN"/>
    <property type="match status" value="1"/>
</dbReference>
<reference evidence="1 2" key="1">
    <citation type="journal article" date="2020" name="Biotechnol. Biofuels">
        <title>New insights from the biogas microbiome by comprehensive genome-resolved metagenomics of nearly 1600 species originating from multiple anaerobic digesters.</title>
        <authorList>
            <person name="Campanaro S."/>
            <person name="Treu L."/>
            <person name="Rodriguez-R L.M."/>
            <person name="Kovalovszki A."/>
            <person name="Ziels R.M."/>
            <person name="Maus I."/>
            <person name="Zhu X."/>
            <person name="Kougias P.G."/>
            <person name="Basile A."/>
            <person name="Luo G."/>
            <person name="Schluter A."/>
            <person name="Konstantinidis K.T."/>
            <person name="Angelidaki I."/>
        </authorList>
    </citation>
    <scope>NUCLEOTIDE SEQUENCE [LARGE SCALE GENOMIC DNA]</scope>
    <source>
        <strain evidence="1">AS06rmzACSIP_65</strain>
    </source>
</reference>
<dbReference type="Proteomes" id="UP000545876">
    <property type="component" value="Unassembled WGS sequence"/>
</dbReference>
<comment type="caution">
    <text evidence="1">The sequence shown here is derived from an EMBL/GenBank/DDBJ whole genome shotgun (WGS) entry which is preliminary data.</text>
</comment>
<organism evidence="1 2">
    <name type="scientific">Candidatus Dojkabacteria bacterium</name>
    <dbReference type="NCBI Taxonomy" id="2099670"/>
    <lineage>
        <taxon>Bacteria</taxon>
        <taxon>Candidatus Dojkabacteria</taxon>
    </lineage>
</organism>
<protein>
    <submittedName>
        <fullName evidence="1">Uncharacterized protein</fullName>
    </submittedName>
</protein>
<name>A0A847D285_9BACT</name>